<dbReference type="InterPro" id="IPR021443">
    <property type="entry name" value="DUF3093"/>
</dbReference>
<reference evidence="2 3" key="1">
    <citation type="submission" date="2023-10" db="EMBL/GenBank/DDBJ databases">
        <title>Y20.</title>
        <authorList>
            <person name="Zhang G."/>
            <person name="Ding Y."/>
        </authorList>
    </citation>
    <scope>NUCLEOTIDE SEQUENCE [LARGE SCALE GENOMIC DNA]</scope>
    <source>
        <strain evidence="2 3">Y20</strain>
    </source>
</reference>
<sequence>MQKLQPTYRERLAPSLWLLVSAAVLAPMASLVLVPLDPTLSLAGGVIVGVAAVCGAIWLSPRIEVRGTTLRAGRAHIDAGWLGTPRPLSGDDARHARGPGQDARAWNLIRGGIDGLVIVPVEDPDDPVSAWVVSSRTPDRLAAAIERARYAAQSLQTKPIESS</sequence>
<evidence type="ECO:0000313" key="2">
    <source>
        <dbReference type="EMBL" id="WOQ70769.1"/>
    </source>
</evidence>
<keyword evidence="1" id="KW-1133">Transmembrane helix</keyword>
<feature type="transmembrane region" description="Helical" evidence="1">
    <location>
        <begin position="12"/>
        <end position="34"/>
    </location>
</feature>
<name>A0AAU0MKH2_9MICO</name>
<dbReference type="AlphaFoldDB" id="A0AAU0MKH2"/>
<keyword evidence="3" id="KW-1185">Reference proteome</keyword>
<dbReference type="Pfam" id="PF11292">
    <property type="entry name" value="DUF3093"/>
    <property type="match status" value="1"/>
</dbReference>
<proteinExistence type="predicted"/>
<keyword evidence="1" id="KW-0472">Membrane</keyword>
<organism evidence="2 3">
    <name type="scientific">Microbacterium limosum</name>
    <dbReference type="NCBI Taxonomy" id="3079935"/>
    <lineage>
        <taxon>Bacteria</taxon>
        <taxon>Bacillati</taxon>
        <taxon>Actinomycetota</taxon>
        <taxon>Actinomycetes</taxon>
        <taxon>Micrococcales</taxon>
        <taxon>Microbacteriaceae</taxon>
        <taxon>Microbacterium</taxon>
    </lineage>
</organism>
<dbReference type="EMBL" id="CP137080">
    <property type="protein sequence ID" value="WOQ70769.1"/>
    <property type="molecule type" value="Genomic_DNA"/>
</dbReference>
<dbReference type="Proteomes" id="UP001329313">
    <property type="component" value="Chromosome"/>
</dbReference>
<feature type="transmembrane region" description="Helical" evidence="1">
    <location>
        <begin position="40"/>
        <end position="59"/>
    </location>
</feature>
<protein>
    <submittedName>
        <fullName evidence="2">DUF3093 domain-containing protein</fullName>
    </submittedName>
</protein>
<keyword evidence="1" id="KW-0812">Transmembrane</keyword>
<evidence type="ECO:0000313" key="3">
    <source>
        <dbReference type="Proteomes" id="UP001329313"/>
    </source>
</evidence>
<evidence type="ECO:0000256" key="1">
    <source>
        <dbReference type="SAM" id="Phobius"/>
    </source>
</evidence>
<accession>A0AAU0MKH2</accession>
<dbReference type="RefSeq" id="WP_330171837.1">
    <property type="nucleotide sequence ID" value="NZ_CP137080.1"/>
</dbReference>
<dbReference type="KEGG" id="mliy:RYJ27_06160"/>
<gene>
    <name evidence="2" type="ORF">RYJ27_06160</name>
</gene>